<organism evidence="2 3">
    <name type="scientific">Candidatus Vogelbacteria bacterium CG10_big_fil_rev_8_21_14_0_10_51_16</name>
    <dbReference type="NCBI Taxonomy" id="1975045"/>
    <lineage>
        <taxon>Bacteria</taxon>
        <taxon>Candidatus Vogeliibacteriota</taxon>
    </lineage>
</organism>
<dbReference type="AlphaFoldDB" id="A0A2H0RFZ5"/>
<name>A0A2H0RFZ5_9BACT</name>
<keyword evidence="1" id="KW-0472">Membrane</keyword>
<feature type="transmembrane region" description="Helical" evidence="1">
    <location>
        <begin position="16"/>
        <end position="34"/>
    </location>
</feature>
<dbReference type="Proteomes" id="UP000228767">
    <property type="component" value="Unassembled WGS sequence"/>
</dbReference>
<sequence>MAIIINVTIITMQRNIIGWTILLVVTIGLVWWYVMRAPTPTIIPDETPDNIATSTGPIAYKDLIRVNSPMPVERGGLPITSPLTIEGEARGNWFFEATFPVLLTNWDGLIIAEHYAEAILDPDDPDSTWMTTEYVPFRAVLTFDSPFATSSPDFMKRGSLILQKSNASGLPEHDDALEYVIEFTQSE</sequence>
<gene>
    <name evidence="2" type="ORF">COV10_03415</name>
</gene>
<dbReference type="EMBL" id="PCYI01000021">
    <property type="protein sequence ID" value="PIR44715.1"/>
    <property type="molecule type" value="Genomic_DNA"/>
</dbReference>
<proteinExistence type="predicted"/>
<evidence type="ECO:0000256" key="1">
    <source>
        <dbReference type="SAM" id="Phobius"/>
    </source>
</evidence>
<evidence type="ECO:0000313" key="3">
    <source>
        <dbReference type="Proteomes" id="UP000228767"/>
    </source>
</evidence>
<evidence type="ECO:0008006" key="4">
    <source>
        <dbReference type="Google" id="ProtNLM"/>
    </source>
</evidence>
<accession>A0A2H0RFZ5</accession>
<reference evidence="2 3" key="1">
    <citation type="submission" date="2017-09" db="EMBL/GenBank/DDBJ databases">
        <title>Depth-based differentiation of microbial function through sediment-hosted aquifers and enrichment of novel symbionts in the deep terrestrial subsurface.</title>
        <authorList>
            <person name="Probst A.J."/>
            <person name="Ladd B."/>
            <person name="Jarett J.K."/>
            <person name="Geller-Mcgrath D.E."/>
            <person name="Sieber C.M."/>
            <person name="Emerson J.B."/>
            <person name="Anantharaman K."/>
            <person name="Thomas B.C."/>
            <person name="Malmstrom R."/>
            <person name="Stieglmeier M."/>
            <person name="Klingl A."/>
            <person name="Woyke T."/>
            <person name="Ryan C.M."/>
            <person name="Banfield J.F."/>
        </authorList>
    </citation>
    <scope>NUCLEOTIDE SEQUENCE [LARGE SCALE GENOMIC DNA]</scope>
    <source>
        <strain evidence="2">CG10_big_fil_rev_8_21_14_0_10_51_16</strain>
    </source>
</reference>
<comment type="caution">
    <text evidence="2">The sequence shown here is derived from an EMBL/GenBank/DDBJ whole genome shotgun (WGS) entry which is preliminary data.</text>
</comment>
<keyword evidence="1" id="KW-0812">Transmembrane</keyword>
<evidence type="ECO:0000313" key="2">
    <source>
        <dbReference type="EMBL" id="PIR44715.1"/>
    </source>
</evidence>
<keyword evidence="1" id="KW-1133">Transmembrane helix</keyword>
<protein>
    <recommendedName>
        <fullName evidence="4">Bacterial spore germination immunoglobulin-like domain-containing protein</fullName>
    </recommendedName>
</protein>